<keyword evidence="4" id="KW-0658">Purine biosynthesis</keyword>
<dbReference type="InterPro" id="IPR029062">
    <property type="entry name" value="Class_I_gatase-like"/>
</dbReference>
<organism evidence="7">
    <name type="scientific">viral metagenome</name>
    <dbReference type="NCBI Taxonomy" id="1070528"/>
    <lineage>
        <taxon>unclassified sequences</taxon>
        <taxon>metagenomes</taxon>
        <taxon>organismal metagenomes</taxon>
    </lineage>
</organism>
<evidence type="ECO:0000259" key="6">
    <source>
        <dbReference type="Pfam" id="PF00117"/>
    </source>
</evidence>
<dbReference type="AlphaFoldDB" id="A0A6C0LDP6"/>
<dbReference type="GO" id="GO:0005829">
    <property type="term" value="C:cytosol"/>
    <property type="evidence" value="ECO:0007669"/>
    <property type="project" value="TreeGrafter"/>
</dbReference>
<evidence type="ECO:0000313" key="7">
    <source>
        <dbReference type="EMBL" id="QHU27848.1"/>
    </source>
</evidence>
<dbReference type="InterPro" id="IPR017926">
    <property type="entry name" value="GATASE"/>
</dbReference>
<dbReference type="EMBL" id="MN740463">
    <property type="protein sequence ID" value="QHU27848.1"/>
    <property type="molecule type" value="Genomic_DNA"/>
</dbReference>
<protein>
    <recommendedName>
        <fullName evidence="6">Glutamine amidotransferase domain-containing protein</fullName>
    </recommendedName>
</protein>
<accession>A0A6C0LDP6</accession>
<evidence type="ECO:0000256" key="5">
    <source>
        <dbReference type="ARBA" id="ARBA00022840"/>
    </source>
</evidence>
<keyword evidence="3" id="KW-0332">GMP biosynthesis</keyword>
<reference evidence="7" key="1">
    <citation type="journal article" date="2020" name="Nature">
        <title>Giant virus diversity and host interactions through global metagenomics.</title>
        <authorList>
            <person name="Schulz F."/>
            <person name="Roux S."/>
            <person name="Paez-Espino D."/>
            <person name="Jungbluth S."/>
            <person name="Walsh D.A."/>
            <person name="Denef V.J."/>
            <person name="McMahon K.D."/>
            <person name="Konstantinidis K.T."/>
            <person name="Eloe-Fadrosh E.A."/>
            <person name="Kyrpides N.C."/>
            <person name="Woyke T."/>
        </authorList>
    </citation>
    <scope>NUCLEOTIDE SEQUENCE</scope>
    <source>
        <strain evidence="7">GVMAG-M-3300027769-26</strain>
    </source>
</reference>
<dbReference type="GO" id="GO:0005524">
    <property type="term" value="F:ATP binding"/>
    <property type="evidence" value="ECO:0007669"/>
    <property type="project" value="UniProtKB-KW"/>
</dbReference>
<dbReference type="Gene3D" id="3.40.50.880">
    <property type="match status" value="1"/>
</dbReference>
<dbReference type="PROSITE" id="PS51273">
    <property type="entry name" value="GATASE_TYPE_1"/>
    <property type="match status" value="1"/>
</dbReference>
<keyword evidence="5" id="KW-0067">ATP-binding</keyword>
<evidence type="ECO:0000256" key="1">
    <source>
        <dbReference type="ARBA" id="ARBA00022598"/>
    </source>
</evidence>
<dbReference type="GO" id="GO:0003921">
    <property type="term" value="F:GMP synthase activity"/>
    <property type="evidence" value="ECO:0007669"/>
    <property type="project" value="TreeGrafter"/>
</dbReference>
<evidence type="ECO:0000256" key="4">
    <source>
        <dbReference type="ARBA" id="ARBA00022755"/>
    </source>
</evidence>
<dbReference type="SUPFAM" id="SSF52317">
    <property type="entry name" value="Class I glutamine amidotransferase-like"/>
    <property type="match status" value="1"/>
</dbReference>
<proteinExistence type="predicted"/>
<keyword evidence="2" id="KW-0547">Nucleotide-binding</keyword>
<feature type="domain" description="Glutamine amidotransferase" evidence="6">
    <location>
        <begin position="55"/>
        <end position="188"/>
    </location>
</feature>
<evidence type="ECO:0000256" key="2">
    <source>
        <dbReference type="ARBA" id="ARBA00022741"/>
    </source>
</evidence>
<evidence type="ECO:0000256" key="3">
    <source>
        <dbReference type="ARBA" id="ARBA00022749"/>
    </source>
</evidence>
<sequence length="205" mass="24722">MKKKRRPKILIIMMYSNRALNNIRKLRFKKSIRNARLCFRDWYDEEGIFKLLNNLEDKLDAIIVSGSDYRIVDRRSPKVPEIIFKHSNKIHILAICYGMQYIAVRFGKFSNVRTRDAGYIRNYDRPLKIKYPFDIVRTKYMYNHNDIVIKVGKNMKAVMKRKDMIDILYHKKRDILGVQFHPEYYVKSGKLFFGTWLSWLSRRNS</sequence>
<keyword evidence="1" id="KW-0436">Ligase</keyword>
<dbReference type="PANTHER" id="PTHR11922">
    <property type="entry name" value="GMP SYNTHASE-RELATED"/>
    <property type="match status" value="1"/>
</dbReference>
<dbReference type="Pfam" id="PF00117">
    <property type="entry name" value="GATase"/>
    <property type="match status" value="1"/>
</dbReference>
<name>A0A6C0LDP6_9ZZZZ</name>
<dbReference type="PANTHER" id="PTHR11922:SF2">
    <property type="entry name" value="GMP SYNTHASE [GLUTAMINE-HYDROLYZING]"/>
    <property type="match status" value="1"/>
</dbReference>